<dbReference type="InterPro" id="IPR009057">
    <property type="entry name" value="Homeodomain-like_sf"/>
</dbReference>
<dbReference type="PANTHER" id="PTHR12802">
    <property type="entry name" value="SWI/SNF COMPLEX-RELATED"/>
    <property type="match status" value="1"/>
</dbReference>
<dbReference type="Pfam" id="PF00249">
    <property type="entry name" value="Myb_DNA-binding"/>
    <property type="match status" value="1"/>
</dbReference>
<feature type="compositionally biased region" description="Polar residues" evidence="3">
    <location>
        <begin position="188"/>
        <end position="246"/>
    </location>
</feature>
<proteinExistence type="predicted"/>
<dbReference type="PROSITE" id="PS51294">
    <property type="entry name" value="HTH_MYB"/>
    <property type="match status" value="1"/>
</dbReference>
<keyword evidence="6" id="KW-1185">Reference proteome</keyword>
<dbReference type="AlphaFoldDB" id="A0A834LG50"/>
<evidence type="ECO:0000259" key="4">
    <source>
        <dbReference type="PROSITE" id="PS51294"/>
    </source>
</evidence>
<accession>A0A834LG50</accession>
<dbReference type="Gene3D" id="1.10.10.60">
    <property type="entry name" value="Homeodomain-like"/>
    <property type="match status" value="1"/>
</dbReference>
<feature type="compositionally biased region" description="Polar residues" evidence="3">
    <location>
        <begin position="294"/>
        <end position="312"/>
    </location>
</feature>
<evidence type="ECO:0000313" key="5">
    <source>
        <dbReference type="EMBL" id="KAF7134366.1"/>
    </source>
</evidence>
<dbReference type="InterPro" id="IPR001005">
    <property type="entry name" value="SANT/Myb"/>
</dbReference>
<evidence type="ECO:0000313" key="6">
    <source>
        <dbReference type="Proteomes" id="UP000626092"/>
    </source>
</evidence>
<comment type="subcellular location">
    <subcellularLocation>
        <location evidence="1">Nucleus</location>
    </subcellularLocation>
</comment>
<feature type="compositionally biased region" description="Polar residues" evidence="3">
    <location>
        <begin position="165"/>
        <end position="180"/>
    </location>
</feature>
<evidence type="ECO:0000256" key="2">
    <source>
        <dbReference type="ARBA" id="ARBA00023242"/>
    </source>
</evidence>
<dbReference type="PANTHER" id="PTHR12802:SF155">
    <property type="entry name" value="DEUBIQUITINASE MYSM1"/>
    <property type="match status" value="1"/>
</dbReference>
<name>A0A834LG50_RHOSS</name>
<feature type="region of interest" description="Disordered" evidence="3">
    <location>
        <begin position="384"/>
        <end position="455"/>
    </location>
</feature>
<feature type="region of interest" description="Disordered" evidence="3">
    <location>
        <begin position="294"/>
        <end position="313"/>
    </location>
</feature>
<keyword evidence="2" id="KW-0539">Nucleus</keyword>
<feature type="domain" description="HTH myb-type" evidence="4">
    <location>
        <begin position="46"/>
        <end position="76"/>
    </location>
</feature>
<dbReference type="EMBL" id="WJXA01000008">
    <property type="protein sequence ID" value="KAF7134366.1"/>
    <property type="molecule type" value="Genomic_DNA"/>
</dbReference>
<dbReference type="GO" id="GO:0005634">
    <property type="term" value="C:nucleus"/>
    <property type="evidence" value="ECO:0007669"/>
    <property type="project" value="UniProtKB-SubCell"/>
</dbReference>
<gene>
    <name evidence="5" type="ORF">RHSIM_Rhsim08G0021000</name>
</gene>
<feature type="compositionally biased region" description="Basic residues" evidence="3">
    <location>
        <begin position="145"/>
        <end position="155"/>
    </location>
</feature>
<sequence length="489" mass="53983">MVSAAMAIQDQSVGTLSNAVVPKSSQLKEQFSSGNDYSLKVRKPYTISKQRERWTEEEHKKFIEALKLYGRAWRKIEGNDKCSMWAPKLLFRLGATLKNSFPRFTVLSDPISAITYKYIMSFEVVRESSASDGALLNPVEIPPPRPKRKPTHPYPRKPVAALKIGTSTAEQLRRSTSPTLSICEKENQSPTSVLSSTGSEILGSSDSNTPNGSLSPVSSAAGSGLSHSDSPNSYPEENGSPFQLTASLSPNEQFHVKLELFPEDIALDKQEPVEAASTQSLKLFGKTVLVTDSLRPSSPATGTSKPLPSDTNHYLVPGELSLPTKEGEWLSRESAAPYYMQVPDGNSFAAHVGSGPSLPWFDFYGGIQFPFFPLQNPVGGLTQDSEVKKEKEGSWTGSNTESVSARGDSDMNWEAETQSHQLSFDEENERQPKLVRKPNASFSERRASLDKSPKKGFVPYKRCLAERDIQLSPMILSEEREEQRVRLCL</sequence>
<dbReference type="InterPro" id="IPR017930">
    <property type="entry name" value="Myb_dom"/>
</dbReference>
<feature type="compositionally biased region" description="Basic and acidic residues" evidence="3">
    <location>
        <begin position="443"/>
        <end position="453"/>
    </location>
</feature>
<dbReference type="Proteomes" id="UP000626092">
    <property type="component" value="Unassembled WGS sequence"/>
</dbReference>
<reference evidence="5" key="1">
    <citation type="submission" date="2019-11" db="EMBL/GenBank/DDBJ databases">
        <authorList>
            <person name="Liu Y."/>
            <person name="Hou J."/>
            <person name="Li T.-Q."/>
            <person name="Guan C.-H."/>
            <person name="Wu X."/>
            <person name="Wu H.-Z."/>
            <person name="Ling F."/>
            <person name="Zhang R."/>
            <person name="Shi X.-G."/>
            <person name="Ren J.-P."/>
            <person name="Chen E.-F."/>
            <person name="Sun J.-M."/>
        </authorList>
    </citation>
    <scope>NUCLEOTIDE SEQUENCE</scope>
    <source>
        <strain evidence="5">Adult_tree_wgs_1</strain>
        <tissue evidence="5">Leaves</tissue>
    </source>
</reference>
<dbReference type="OrthoDB" id="118550at2759"/>
<dbReference type="CDD" id="cd00167">
    <property type="entry name" value="SANT"/>
    <property type="match status" value="1"/>
</dbReference>
<dbReference type="SUPFAM" id="SSF46689">
    <property type="entry name" value="Homeodomain-like"/>
    <property type="match status" value="1"/>
</dbReference>
<feature type="region of interest" description="Disordered" evidence="3">
    <location>
        <begin position="134"/>
        <end position="246"/>
    </location>
</feature>
<evidence type="ECO:0000256" key="3">
    <source>
        <dbReference type="SAM" id="MobiDB-lite"/>
    </source>
</evidence>
<evidence type="ECO:0000256" key="1">
    <source>
        <dbReference type="ARBA" id="ARBA00004123"/>
    </source>
</evidence>
<organism evidence="5 6">
    <name type="scientific">Rhododendron simsii</name>
    <name type="common">Sims's rhododendron</name>
    <dbReference type="NCBI Taxonomy" id="118357"/>
    <lineage>
        <taxon>Eukaryota</taxon>
        <taxon>Viridiplantae</taxon>
        <taxon>Streptophyta</taxon>
        <taxon>Embryophyta</taxon>
        <taxon>Tracheophyta</taxon>
        <taxon>Spermatophyta</taxon>
        <taxon>Magnoliopsida</taxon>
        <taxon>eudicotyledons</taxon>
        <taxon>Gunneridae</taxon>
        <taxon>Pentapetalae</taxon>
        <taxon>asterids</taxon>
        <taxon>Ericales</taxon>
        <taxon>Ericaceae</taxon>
        <taxon>Ericoideae</taxon>
        <taxon>Rhodoreae</taxon>
        <taxon>Rhododendron</taxon>
    </lineage>
</organism>
<protein>
    <recommendedName>
        <fullName evidence="4">HTH myb-type domain-containing protein</fullName>
    </recommendedName>
</protein>
<comment type="caution">
    <text evidence="5">The sequence shown here is derived from an EMBL/GenBank/DDBJ whole genome shotgun (WGS) entry which is preliminary data.</text>
</comment>